<comment type="caution">
    <text evidence="5">The sequence shown here is derived from an EMBL/GenBank/DDBJ whole genome shotgun (WGS) entry which is preliminary data.</text>
</comment>
<accession>A0AAW1BSP9</accession>
<keyword evidence="2" id="KW-1015">Disulfide bond</keyword>
<feature type="region of interest" description="Disordered" evidence="4">
    <location>
        <begin position="148"/>
        <end position="168"/>
    </location>
</feature>
<evidence type="ECO:0000256" key="1">
    <source>
        <dbReference type="ARBA" id="ARBA00022729"/>
    </source>
</evidence>
<evidence type="ECO:0000256" key="3">
    <source>
        <dbReference type="ARBA" id="ARBA00023319"/>
    </source>
</evidence>
<dbReference type="InterPro" id="IPR013783">
    <property type="entry name" value="Ig-like_fold"/>
</dbReference>
<dbReference type="InterPro" id="IPR036179">
    <property type="entry name" value="Ig-like_dom_sf"/>
</dbReference>
<organism evidence="5 6">
    <name type="scientific">Crotalus adamanteus</name>
    <name type="common">Eastern diamondback rattlesnake</name>
    <dbReference type="NCBI Taxonomy" id="8729"/>
    <lineage>
        <taxon>Eukaryota</taxon>
        <taxon>Metazoa</taxon>
        <taxon>Chordata</taxon>
        <taxon>Craniata</taxon>
        <taxon>Vertebrata</taxon>
        <taxon>Euteleostomi</taxon>
        <taxon>Lepidosauria</taxon>
        <taxon>Squamata</taxon>
        <taxon>Bifurcata</taxon>
        <taxon>Unidentata</taxon>
        <taxon>Episquamata</taxon>
        <taxon>Toxicofera</taxon>
        <taxon>Serpentes</taxon>
        <taxon>Colubroidea</taxon>
        <taxon>Viperidae</taxon>
        <taxon>Crotalinae</taxon>
        <taxon>Crotalus</taxon>
    </lineage>
</organism>
<evidence type="ECO:0000313" key="6">
    <source>
        <dbReference type="Proteomes" id="UP001474421"/>
    </source>
</evidence>
<evidence type="ECO:0000256" key="2">
    <source>
        <dbReference type="ARBA" id="ARBA00023157"/>
    </source>
</evidence>
<dbReference type="EMBL" id="JAOTOJ010000003">
    <property type="protein sequence ID" value="KAK9405037.1"/>
    <property type="molecule type" value="Genomic_DNA"/>
</dbReference>
<dbReference type="Gene3D" id="2.60.40.10">
    <property type="entry name" value="Immunoglobulins"/>
    <property type="match status" value="1"/>
</dbReference>
<dbReference type="GO" id="GO:0016020">
    <property type="term" value="C:membrane"/>
    <property type="evidence" value="ECO:0007669"/>
    <property type="project" value="TreeGrafter"/>
</dbReference>
<dbReference type="PANTHER" id="PTHR12207:SF31">
    <property type="entry name" value="V-SET AND TRANSMEMBRANE DOMAIN-CONTAINING PROTEIN 2-LIKE PROTEIN"/>
    <property type="match status" value="1"/>
</dbReference>
<protein>
    <submittedName>
        <fullName evidence="5">DUF1716 domain-containing protein</fullName>
    </submittedName>
</protein>
<keyword evidence="6" id="KW-1185">Reference proteome</keyword>
<dbReference type="PANTHER" id="PTHR12207">
    <property type="entry name" value="V-SET AND TRANSMEMBRANE DOMAIN-CONTAINING PROTEIN"/>
    <property type="match status" value="1"/>
</dbReference>
<keyword evidence="1" id="KW-0732">Signal</keyword>
<proteinExistence type="predicted"/>
<gene>
    <name evidence="5" type="ORF">NXF25_009864</name>
</gene>
<sequence length="168" mass="18924">MHFASPLRSRVVLACLLGAPITPFEGKGVLLEEEEEEEEEEGEEEEIAAVGCLWQRGSQGSIVFSFFTETPHDMTARAGEDVEMACSFRGSSSPSYSLEIQWWYVRTHKDWTEKENWDTNQVLRPPPASLFLCSWTLPCFHEDPLAERSIPIPRGDNKGLGSSPPSHR</sequence>
<keyword evidence="3" id="KW-0393">Immunoglobulin domain</keyword>
<dbReference type="InterPro" id="IPR051102">
    <property type="entry name" value="IgSF_V-set/TM_domain"/>
</dbReference>
<dbReference type="AlphaFoldDB" id="A0AAW1BSP9"/>
<dbReference type="SUPFAM" id="SSF48726">
    <property type="entry name" value="Immunoglobulin"/>
    <property type="match status" value="1"/>
</dbReference>
<dbReference type="Proteomes" id="UP001474421">
    <property type="component" value="Unassembled WGS sequence"/>
</dbReference>
<evidence type="ECO:0000256" key="4">
    <source>
        <dbReference type="SAM" id="MobiDB-lite"/>
    </source>
</evidence>
<reference evidence="5 6" key="1">
    <citation type="journal article" date="2024" name="Proc. Natl. Acad. Sci. U.S.A.">
        <title>The genetic regulatory architecture and epigenomic basis for age-related changes in rattlesnake venom.</title>
        <authorList>
            <person name="Hogan M.P."/>
            <person name="Holding M.L."/>
            <person name="Nystrom G.S."/>
            <person name="Colston T.J."/>
            <person name="Bartlett D.A."/>
            <person name="Mason A.J."/>
            <person name="Ellsworth S.A."/>
            <person name="Rautsaw R.M."/>
            <person name="Lawrence K.C."/>
            <person name="Strickland J.L."/>
            <person name="He B."/>
            <person name="Fraser P."/>
            <person name="Margres M.J."/>
            <person name="Gilbert D.M."/>
            <person name="Gibbs H.L."/>
            <person name="Parkinson C.L."/>
            <person name="Rokyta D.R."/>
        </authorList>
    </citation>
    <scope>NUCLEOTIDE SEQUENCE [LARGE SCALE GENOMIC DNA]</scope>
    <source>
        <strain evidence="5">DRR0105</strain>
    </source>
</reference>
<name>A0AAW1BSP9_CROAD</name>
<evidence type="ECO:0000313" key="5">
    <source>
        <dbReference type="EMBL" id="KAK9405037.1"/>
    </source>
</evidence>